<accession>A0ABV6NJG8</accession>
<evidence type="ECO:0000256" key="7">
    <source>
        <dbReference type="ARBA" id="ARBA00022989"/>
    </source>
</evidence>
<dbReference type="Proteomes" id="UP001589833">
    <property type="component" value="Unassembled WGS sequence"/>
</dbReference>
<evidence type="ECO:0000256" key="1">
    <source>
        <dbReference type="ARBA" id="ARBA00004651"/>
    </source>
</evidence>
<keyword evidence="6" id="KW-0769">Symport</keyword>
<evidence type="ECO:0000256" key="4">
    <source>
        <dbReference type="ARBA" id="ARBA00022475"/>
    </source>
</evidence>
<dbReference type="Pfam" id="PF01235">
    <property type="entry name" value="Na_Ala_symp"/>
    <property type="match status" value="1"/>
</dbReference>
<evidence type="ECO:0000313" key="9">
    <source>
        <dbReference type="EMBL" id="MFC0560554.1"/>
    </source>
</evidence>
<comment type="caution">
    <text evidence="9">The sequence shown here is derived from an EMBL/GenBank/DDBJ whole genome shotgun (WGS) entry which is preliminary data.</text>
</comment>
<keyword evidence="3" id="KW-0813">Transport</keyword>
<proteinExistence type="inferred from homology"/>
<evidence type="ECO:0000256" key="6">
    <source>
        <dbReference type="ARBA" id="ARBA00022847"/>
    </source>
</evidence>
<keyword evidence="8" id="KW-0472">Membrane</keyword>
<sequence>MAITNLMALLLIGKISIAVLNDYEEQKKAGKDPVFYASRIKGLENVDGWNDESEETKEKRKDA</sequence>
<keyword evidence="4" id="KW-1003">Cell membrane</keyword>
<dbReference type="EMBL" id="JBHLTR010000031">
    <property type="protein sequence ID" value="MFC0560554.1"/>
    <property type="molecule type" value="Genomic_DNA"/>
</dbReference>
<keyword evidence="5" id="KW-0812">Transmembrane</keyword>
<evidence type="ECO:0000256" key="2">
    <source>
        <dbReference type="ARBA" id="ARBA00009261"/>
    </source>
</evidence>
<name>A0ABV6NJG8_9BACI</name>
<dbReference type="InterPro" id="IPR001463">
    <property type="entry name" value="Na/Ala_symport"/>
</dbReference>
<evidence type="ECO:0000313" key="10">
    <source>
        <dbReference type="Proteomes" id="UP001589833"/>
    </source>
</evidence>
<comment type="similarity">
    <text evidence="2">Belongs to the alanine or glycine:cation symporter (AGCS) (TC 2.A.25) family.</text>
</comment>
<organism evidence="9 10">
    <name type="scientific">Halalkalibacter alkalisediminis</name>
    <dbReference type="NCBI Taxonomy" id="935616"/>
    <lineage>
        <taxon>Bacteria</taxon>
        <taxon>Bacillati</taxon>
        <taxon>Bacillota</taxon>
        <taxon>Bacilli</taxon>
        <taxon>Bacillales</taxon>
        <taxon>Bacillaceae</taxon>
        <taxon>Halalkalibacter</taxon>
    </lineage>
</organism>
<comment type="subcellular location">
    <subcellularLocation>
        <location evidence="1">Cell membrane</location>
        <topology evidence="1">Multi-pass membrane protein</topology>
    </subcellularLocation>
</comment>
<keyword evidence="10" id="KW-1185">Reference proteome</keyword>
<reference evidence="9 10" key="1">
    <citation type="submission" date="2024-09" db="EMBL/GenBank/DDBJ databases">
        <authorList>
            <person name="Sun Q."/>
            <person name="Mori K."/>
        </authorList>
    </citation>
    <scope>NUCLEOTIDE SEQUENCE [LARGE SCALE GENOMIC DNA]</scope>
    <source>
        <strain evidence="9 10">NCAIM B.02301</strain>
    </source>
</reference>
<evidence type="ECO:0000256" key="3">
    <source>
        <dbReference type="ARBA" id="ARBA00022448"/>
    </source>
</evidence>
<gene>
    <name evidence="9" type="ORF">ACFFH4_16305</name>
</gene>
<keyword evidence="7" id="KW-1133">Transmembrane helix</keyword>
<protein>
    <submittedName>
        <fullName evidence="9">Alanine:cation symporter family protein</fullName>
    </submittedName>
</protein>
<evidence type="ECO:0000256" key="8">
    <source>
        <dbReference type="ARBA" id="ARBA00023136"/>
    </source>
</evidence>
<evidence type="ECO:0000256" key="5">
    <source>
        <dbReference type="ARBA" id="ARBA00022692"/>
    </source>
</evidence>